<proteinExistence type="predicted"/>
<dbReference type="InterPro" id="IPR027417">
    <property type="entry name" value="P-loop_NTPase"/>
</dbReference>
<evidence type="ECO:0000313" key="3">
    <source>
        <dbReference type="EMBL" id="USA60818.1"/>
    </source>
</evidence>
<dbReference type="Pfam" id="PF14559">
    <property type="entry name" value="TPR_19"/>
    <property type="match status" value="1"/>
</dbReference>
<dbReference type="PANTHER" id="PTHR12788">
    <property type="entry name" value="PROTEIN-TYROSINE SULFOTRANSFERASE 2"/>
    <property type="match status" value="1"/>
</dbReference>
<gene>
    <name evidence="3" type="ORF">NCF85_12065</name>
</gene>
<dbReference type="PANTHER" id="PTHR12788:SF10">
    <property type="entry name" value="PROTEIN-TYROSINE SULFOTRANSFERASE"/>
    <property type="match status" value="1"/>
</dbReference>
<reference evidence="3 4" key="1">
    <citation type="submission" date="2022-06" db="EMBL/GenBank/DDBJ databases">
        <authorList>
            <person name="Liu G."/>
        </authorList>
    </citation>
    <scope>NUCLEOTIDE SEQUENCE [LARGE SCALE GENOMIC DNA]</scope>
    <source>
        <strain evidence="3 4">E4</strain>
    </source>
</reference>
<dbReference type="InterPro" id="IPR003107">
    <property type="entry name" value="HAT"/>
</dbReference>
<accession>A0ABY4U643</accession>
<dbReference type="EMBL" id="CP098494">
    <property type="protein sequence ID" value="USA60818.1"/>
    <property type="molecule type" value="Genomic_DNA"/>
</dbReference>
<dbReference type="SUPFAM" id="SSF52540">
    <property type="entry name" value="P-loop containing nucleoside triphosphate hydrolases"/>
    <property type="match status" value="1"/>
</dbReference>
<dbReference type="InterPro" id="IPR019734">
    <property type="entry name" value="TPR_rpt"/>
</dbReference>
<organism evidence="3 4">
    <name type="scientific">Qipengyuania citrea</name>
    <dbReference type="NCBI Taxonomy" id="225971"/>
    <lineage>
        <taxon>Bacteria</taxon>
        <taxon>Pseudomonadati</taxon>
        <taxon>Pseudomonadota</taxon>
        <taxon>Alphaproteobacteria</taxon>
        <taxon>Sphingomonadales</taxon>
        <taxon>Erythrobacteraceae</taxon>
        <taxon>Qipengyuania</taxon>
    </lineage>
</organism>
<name>A0ABY4U643_9SPHN</name>
<keyword evidence="2" id="KW-0802">TPR repeat</keyword>
<dbReference type="PROSITE" id="PS50005">
    <property type="entry name" value="TPR"/>
    <property type="match status" value="1"/>
</dbReference>
<dbReference type="InterPro" id="IPR011990">
    <property type="entry name" value="TPR-like_helical_dom_sf"/>
</dbReference>
<feature type="repeat" description="TPR" evidence="2">
    <location>
        <begin position="33"/>
        <end position="66"/>
    </location>
</feature>
<dbReference type="Proteomes" id="UP001056619">
    <property type="component" value="Chromosome"/>
</dbReference>
<keyword evidence="1" id="KW-0808">Transferase</keyword>
<evidence type="ECO:0000256" key="2">
    <source>
        <dbReference type="PROSITE-ProRule" id="PRU00339"/>
    </source>
</evidence>
<keyword evidence="4" id="KW-1185">Reference proteome</keyword>
<protein>
    <submittedName>
        <fullName evidence="3">Sulfotransferase</fullName>
    </submittedName>
</protein>
<dbReference type="Gene3D" id="1.25.40.10">
    <property type="entry name" value="Tetratricopeptide repeat domain"/>
    <property type="match status" value="1"/>
</dbReference>
<dbReference type="InterPro" id="IPR026634">
    <property type="entry name" value="TPST-like"/>
</dbReference>
<dbReference type="Pfam" id="PF13469">
    <property type="entry name" value="Sulfotransfer_3"/>
    <property type="match status" value="1"/>
</dbReference>
<sequence length="417" mass="46877">MRAILANTLEKIGKADEARAIYRQLLDEKPTSAQLWIAYGHNLRAGGQVEDAIAAFRKAIAIDDGTGDAWWGLASIKKPILNDDDIAVMRAALAIAIDERNEAPLNFSLARALHDKGEFEDAFHHYEEGNRLRAKAIGYDARELSAEVDEIRDKVGMTYMSGLPTESVGDDIPVFVVSLPRSGSTLLEQILGSHSQIEPVGELPYIPAILRGFMEMATRRGKTTVPQAIEGLSGEQAARFGQEYLERASVHRTQNTRFFIDKLPHNWSNILFIRKILPQSRFIDIRRPAMDCCFSNFTQSFSSAHAASFSLEDVGRCYVDNVRLLSHFDDVAPDMVHHVDYSMLVEDPRQQIGKVLTYLGLDWEEGVLDFHQLDRVVRTPSSEQVRRPLNRDGMAIWKPYSNWLGPLREALGDLAEQ</sequence>
<evidence type="ECO:0000256" key="1">
    <source>
        <dbReference type="ARBA" id="ARBA00022679"/>
    </source>
</evidence>
<evidence type="ECO:0000313" key="4">
    <source>
        <dbReference type="Proteomes" id="UP001056619"/>
    </source>
</evidence>
<dbReference type="SMART" id="SM00386">
    <property type="entry name" value="HAT"/>
    <property type="match status" value="1"/>
</dbReference>
<dbReference type="SUPFAM" id="SSF48452">
    <property type="entry name" value="TPR-like"/>
    <property type="match status" value="1"/>
</dbReference>
<dbReference type="Gene3D" id="3.40.50.300">
    <property type="entry name" value="P-loop containing nucleotide triphosphate hydrolases"/>
    <property type="match status" value="1"/>
</dbReference>